<sequence>MHPRRLWLVLSLAKTTTR</sequence>
<dbReference type="AlphaFoldDB" id="A6HN67"/>
<evidence type="ECO:0000313" key="2">
    <source>
        <dbReference type="Proteomes" id="UP000234681"/>
    </source>
</evidence>
<accession>A6HN67</accession>
<protein>
    <submittedName>
        <fullName evidence="1">RCG26879</fullName>
    </submittedName>
</protein>
<proteinExistence type="predicted"/>
<organism evidence="1 2">
    <name type="scientific">Rattus norvegicus</name>
    <name type="common">Rat</name>
    <dbReference type="NCBI Taxonomy" id="10116"/>
    <lineage>
        <taxon>Eukaryota</taxon>
        <taxon>Metazoa</taxon>
        <taxon>Chordata</taxon>
        <taxon>Craniata</taxon>
        <taxon>Vertebrata</taxon>
        <taxon>Euteleostomi</taxon>
        <taxon>Mammalia</taxon>
        <taxon>Eutheria</taxon>
        <taxon>Euarchontoglires</taxon>
        <taxon>Glires</taxon>
        <taxon>Rodentia</taxon>
        <taxon>Myomorpha</taxon>
        <taxon>Muroidea</taxon>
        <taxon>Muridae</taxon>
        <taxon>Murinae</taxon>
        <taxon>Rattus</taxon>
    </lineage>
</organism>
<reference evidence="2" key="1">
    <citation type="submission" date="2005-09" db="EMBL/GenBank/DDBJ databases">
        <authorList>
            <person name="Mural R.J."/>
            <person name="Li P.W."/>
            <person name="Adams M.D."/>
            <person name="Amanatides P.G."/>
            <person name="Baden-Tillson H."/>
            <person name="Barnstead M."/>
            <person name="Chin S.H."/>
            <person name="Dew I."/>
            <person name="Evans C.A."/>
            <person name="Ferriera S."/>
            <person name="Flanigan M."/>
            <person name="Fosler C."/>
            <person name="Glodek A."/>
            <person name="Gu Z."/>
            <person name="Holt R.A."/>
            <person name="Jennings D."/>
            <person name="Kraft C.L."/>
            <person name="Lu F."/>
            <person name="Nguyen T."/>
            <person name="Nusskern D.R."/>
            <person name="Pfannkoch C.M."/>
            <person name="Sitter C."/>
            <person name="Sutton G.G."/>
            <person name="Venter J.C."/>
            <person name="Wang Z."/>
            <person name="Woodage T."/>
            <person name="Zheng X.H."/>
            <person name="Zhong F."/>
        </authorList>
    </citation>
    <scope>NUCLEOTIDE SEQUENCE [LARGE SCALE GENOMIC DNA]</scope>
    <source>
        <strain>BN</strain>
        <strain evidence="2">Sprague-Dawley</strain>
    </source>
</reference>
<gene>
    <name evidence="1" type="ORF">rCG_26879</name>
</gene>
<name>A6HN67_RAT</name>
<dbReference type="EMBL" id="CH473949">
    <property type="protein sequence ID" value="EDL79468.1"/>
    <property type="molecule type" value="Genomic_DNA"/>
</dbReference>
<dbReference type="Proteomes" id="UP000234681">
    <property type="component" value="Chromosome 3"/>
</dbReference>
<evidence type="ECO:0000313" key="1">
    <source>
        <dbReference type="EMBL" id="EDL79468.1"/>
    </source>
</evidence>